<dbReference type="InterPro" id="IPR037202">
    <property type="entry name" value="ESCRT_assembly_dom"/>
</dbReference>
<dbReference type="OrthoDB" id="2671at2759"/>
<evidence type="ECO:0000256" key="2">
    <source>
        <dbReference type="ARBA" id="ARBA00022448"/>
    </source>
</evidence>
<evidence type="ECO:0000256" key="4">
    <source>
        <dbReference type="ARBA" id="ARBA00022927"/>
    </source>
</evidence>
<name>A0A1F5LH51_PENAI</name>
<keyword evidence="2 5" id="KW-0813">Transport</keyword>
<dbReference type="STRING" id="1835702.A0A1F5LH51"/>
<evidence type="ECO:0000259" key="7">
    <source>
        <dbReference type="PROSITE" id="PS51310"/>
    </source>
</evidence>
<comment type="function">
    <text evidence="5">Component of the ESCRT-I complex (endosomal sorting complex required for transport I), a regulator of vesicular trafficking process.</text>
</comment>
<keyword evidence="10" id="KW-1185">Reference proteome</keyword>
<dbReference type="InterPro" id="IPR038358">
    <property type="entry name" value="VPS28_N_sf"/>
</dbReference>
<dbReference type="FunFam" id="1.20.1440.200:FF:000003">
    <property type="entry name" value="Vacuolar protein sorting-associated protein 28"/>
    <property type="match status" value="1"/>
</dbReference>
<dbReference type="GO" id="GO:0043328">
    <property type="term" value="P:protein transport to vacuole involved in ubiquitin-dependent protein catabolic process via the multivesicular body sorting pathway"/>
    <property type="evidence" value="ECO:0007669"/>
    <property type="project" value="TreeGrafter"/>
</dbReference>
<feature type="domain" description="VPS28 N-terminal" evidence="8">
    <location>
        <begin position="38"/>
        <end position="146"/>
    </location>
</feature>
<proteinExistence type="inferred from homology"/>
<dbReference type="PROSITE" id="PS51310">
    <property type="entry name" value="VPS28_C"/>
    <property type="match status" value="1"/>
</dbReference>
<evidence type="ECO:0000256" key="6">
    <source>
        <dbReference type="PROSITE-ProRule" id="PRU00642"/>
    </source>
</evidence>
<evidence type="ECO:0000313" key="10">
    <source>
        <dbReference type="Proteomes" id="UP000177622"/>
    </source>
</evidence>
<dbReference type="SUPFAM" id="SSF140427">
    <property type="entry name" value="VPS28 C-terminal domain-like"/>
    <property type="match status" value="1"/>
</dbReference>
<dbReference type="InterPro" id="IPR007143">
    <property type="entry name" value="Vps28"/>
</dbReference>
<dbReference type="GO" id="GO:0031902">
    <property type="term" value="C:late endosome membrane"/>
    <property type="evidence" value="ECO:0007669"/>
    <property type="project" value="UniProtKB-SubCell"/>
</dbReference>
<evidence type="ECO:0000256" key="5">
    <source>
        <dbReference type="PIRNR" id="PIRNR017535"/>
    </source>
</evidence>
<dbReference type="PROSITE" id="PS51313">
    <property type="entry name" value="VPS28_N"/>
    <property type="match status" value="1"/>
</dbReference>
<keyword evidence="4 5" id="KW-0653">Protein transport</keyword>
<reference evidence="9 10" key="1">
    <citation type="journal article" date="2016" name="Sci. Rep.">
        <title>Penicillium arizonense, a new, genome sequenced fungal species, reveals a high chemical diversity in secreted metabolites.</title>
        <authorList>
            <person name="Grijseels S."/>
            <person name="Nielsen J.C."/>
            <person name="Randelovic M."/>
            <person name="Nielsen J."/>
            <person name="Nielsen K.F."/>
            <person name="Workman M."/>
            <person name="Frisvad J.C."/>
        </authorList>
    </citation>
    <scope>NUCLEOTIDE SEQUENCE [LARGE SCALE GENOMIC DNA]</scope>
    <source>
        <strain evidence="9 10">CBS 141311</strain>
    </source>
</reference>
<sequence length="259" mass="28904">MYSQRPLSYAPTPYSYTPNPARSASINLDEVWIRLRIDRQIDLQLFQEVKLASSSVERDLYESLAEIYSIIVTLDGLEKAYIKDVVTEAEYTETCTRLLKQYKSSLGDETVSREFVDLETFKRTWGLECPRATERLRIGLPATVEQASHGAPAPSMAAAAGPAGASGSLILAATENFITFLDALKLNMVSKDALHPLLSEVIQSVNKVTDGDFEDRGKIIQWLIALNQMRATEELSEDQARELAFDIEQAYQGFKATLN</sequence>
<dbReference type="SUPFAM" id="SSF140111">
    <property type="entry name" value="Endosomal sorting complex assembly domain"/>
    <property type="match status" value="1"/>
</dbReference>
<dbReference type="InterPro" id="IPR037206">
    <property type="entry name" value="VPS28_C_sf"/>
</dbReference>
<dbReference type="GeneID" id="34576848"/>
<dbReference type="EMBL" id="LXJU01000010">
    <property type="protein sequence ID" value="OGE52457.1"/>
    <property type="molecule type" value="Genomic_DNA"/>
</dbReference>
<dbReference type="FunFam" id="1.20.120.1130:FF:000001">
    <property type="entry name" value="Vacuolar protein sorting-associated protein 28 homolog"/>
    <property type="match status" value="1"/>
</dbReference>
<dbReference type="Proteomes" id="UP000177622">
    <property type="component" value="Unassembled WGS sequence"/>
</dbReference>
<feature type="domain" description="VPS28 C-terminal" evidence="7">
    <location>
        <begin position="165"/>
        <end position="259"/>
    </location>
</feature>
<comment type="subcellular location">
    <subcellularLocation>
        <location evidence="1">Late endosome membrane</location>
        <topology evidence="1">Peripheral membrane protein</topology>
    </subcellularLocation>
</comment>
<protein>
    <recommendedName>
        <fullName evidence="5">Vacuolar protein sorting-associated protein 28</fullName>
    </recommendedName>
    <alternativeName>
        <fullName evidence="5">ESCRT-I complex subunit VPS28</fullName>
    </alternativeName>
</protein>
<dbReference type="PANTHER" id="PTHR12937">
    <property type="entry name" value="VACUOLAR PROTEIN SORTING 28, ISOFORM 2 VPS28"/>
    <property type="match status" value="1"/>
</dbReference>
<accession>A0A1F5LH51</accession>
<evidence type="ECO:0000256" key="1">
    <source>
        <dbReference type="ARBA" id="ARBA00004633"/>
    </source>
</evidence>
<dbReference type="Gene3D" id="1.20.120.1130">
    <property type="match status" value="1"/>
</dbReference>
<comment type="similarity">
    <text evidence="5 6">Belongs to the VPS28 family.</text>
</comment>
<dbReference type="InterPro" id="IPR017898">
    <property type="entry name" value="VPS28_N"/>
</dbReference>
<dbReference type="InterPro" id="IPR017899">
    <property type="entry name" value="VPS28_C"/>
</dbReference>
<dbReference type="PIRSF" id="PIRSF017535">
    <property type="entry name" value="VPS28"/>
    <property type="match status" value="1"/>
</dbReference>
<keyword evidence="3 5" id="KW-0967">Endosome</keyword>
<dbReference type="GO" id="GO:0000813">
    <property type="term" value="C:ESCRT I complex"/>
    <property type="evidence" value="ECO:0007669"/>
    <property type="project" value="UniProtKB-UniRule"/>
</dbReference>
<organism evidence="9 10">
    <name type="scientific">Penicillium arizonense</name>
    <dbReference type="NCBI Taxonomy" id="1835702"/>
    <lineage>
        <taxon>Eukaryota</taxon>
        <taxon>Fungi</taxon>
        <taxon>Dikarya</taxon>
        <taxon>Ascomycota</taxon>
        <taxon>Pezizomycotina</taxon>
        <taxon>Eurotiomycetes</taxon>
        <taxon>Eurotiomycetidae</taxon>
        <taxon>Eurotiales</taxon>
        <taxon>Aspergillaceae</taxon>
        <taxon>Penicillium</taxon>
    </lineage>
</organism>
<dbReference type="PANTHER" id="PTHR12937:SF0">
    <property type="entry name" value="VACUOLAR PROTEIN SORTING-ASSOCIATED PROTEIN 28 HOMOLOG"/>
    <property type="match status" value="1"/>
</dbReference>
<dbReference type="RefSeq" id="XP_022487899.1">
    <property type="nucleotide sequence ID" value="XM_022632114.1"/>
</dbReference>
<dbReference type="Pfam" id="PF03997">
    <property type="entry name" value="VPS28"/>
    <property type="match status" value="1"/>
</dbReference>
<evidence type="ECO:0000256" key="3">
    <source>
        <dbReference type="ARBA" id="ARBA00022753"/>
    </source>
</evidence>
<gene>
    <name evidence="9" type="ORF">PENARI_c010G00764</name>
</gene>
<comment type="caution">
    <text evidence="9">The sequence shown here is derived from an EMBL/GenBank/DDBJ whole genome shotgun (WGS) entry which is preliminary data.</text>
</comment>
<dbReference type="Gene3D" id="1.20.1440.200">
    <property type="match status" value="1"/>
</dbReference>
<evidence type="ECO:0000313" key="9">
    <source>
        <dbReference type="EMBL" id="OGE52457.1"/>
    </source>
</evidence>
<evidence type="ECO:0000259" key="8">
    <source>
        <dbReference type="PROSITE" id="PS51313"/>
    </source>
</evidence>
<dbReference type="AlphaFoldDB" id="A0A1F5LH51"/>
<dbReference type="GO" id="GO:0044877">
    <property type="term" value="F:protein-containing complex binding"/>
    <property type="evidence" value="ECO:0007669"/>
    <property type="project" value="TreeGrafter"/>
</dbReference>